<evidence type="ECO:0000313" key="1">
    <source>
        <dbReference type="EMBL" id="ETN97514.1"/>
    </source>
</evidence>
<sequence length="281" mass="32641">MVAAPIQKWKCDCMLCCLRLGSVLLDQFSNSFKIAKYQSLNLNNLLSFKVSGKVKTDSLQYWARSSSLDFSKGDEVIVDNCVELDREINDFSCGEEMLGIEFDDWWINGYYRINISKFTKKKAYLYFVLPYLCVSIQYAETPTINNSIKIKSKRPIQRKEDTRPVSGRYDKISLDNVKNVILCGRLLGQCVFVYFKQFHEFGTSLVPKNCVFTLQNREDKSFLKMTQIMCCGVARMAMVMAVHWGLSVHLSLCLNPNYKYKLDYYLFYFIFFAVNDNNCIN</sequence>
<organism evidence="1 2">
    <name type="scientific">Reticulomyxa filosa</name>
    <dbReference type="NCBI Taxonomy" id="46433"/>
    <lineage>
        <taxon>Eukaryota</taxon>
        <taxon>Sar</taxon>
        <taxon>Rhizaria</taxon>
        <taxon>Retaria</taxon>
        <taxon>Foraminifera</taxon>
        <taxon>Monothalamids</taxon>
        <taxon>Reticulomyxidae</taxon>
        <taxon>Reticulomyxa</taxon>
    </lineage>
</organism>
<reference evidence="1 2" key="1">
    <citation type="journal article" date="2013" name="Curr. Biol.">
        <title>The Genome of the Foraminiferan Reticulomyxa filosa.</title>
        <authorList>
            <person name="Glockner G."/>
            <person name="Hulsmann N."/>
            <person name="Schleicher M."/>
            <person name="Noegel A.A."/>
            <person name="Eichinger L."/>
            <person name="Gallinger C."/>
            <person name="Pawlowski J."/>
            <person name="Sierra R."/>
            <person name="Euteneuer U."/>
            <person name="Pillet L."/>
            <person name="Moustafa A."/>
            <person name="Platzer M."/>
            <person name="Groth M."/>
            <person name="Szafranski K."/>
            <person name="Schliwa M."/>
        </authorList>
    </citation>
    <scope>NUCLEOTIDE SEQUENCE [LARGE SCALE GENOMIC DNA]</scope>
</reference>
<keyword evidence="2" id="KW-1185">Reference proteome</keyword>
<gene>
    <name evidence="1" type="ORF">RFI_40015</name>
</gene>
<evidence type="ECO:0000313" key="2">
    <source>
        <dbReference type="Proteomes" id="UP000023152"/>
    </source>
</evidence>
<accession>X6L9W1</accession>
<protein>
    <submittedName>
        <fullName evidence="1">Uncharacterized protein</fullName>
    </submittedName>
</protein>
<dbReference type="AlphaFoldDB" id="X6L9W1"/>
<dbReference type="Proteomes" id="UP000023152">
    <property type="component" value="Unassembled WGS sequence"/>
</dbReference>
<dbReference type="EMBL" id="ASPP01049466">
    <property type="protein sequence ID" value="ETN97514.1"/>
    <property type="molecule type" value="Genomic_DNA"/>
</dbReference>
<comment type="caution">
    <text evidence="1">The sequence shown here is derived from an EMBL/GenBank/DDBJ whole genome shotgun (WGS) entry which is preliminary data.</text>
</comment>
<name>X6L9W1_RETFI</name>
<proteinExistence type="predicted"/>